<keyword evidence="2" id="KW-0812">Transmembrane</keyword>
<accession>A0A239EPX1</accession>
<evidence type="ECO:0000256" key="1">
    <source>
        <dbReference type="SAM" id="MobiDB-lite"/>
    </source>
</evidence>
<name>A0A239EPX1_9ACTN</name>
<dbReference type="InterPro" id="IPR018247">
    <property type="entry name" value="EF_Hand_1_Ca_BS"/>
</dbReference>
<keyword evidence="2" id="KW-1133">Transmembrane helix</keyword>
<feature type="transmembrane region" description="Helical" evidence="2">
    <location>
        <begin position="606"/>
        <end position="622"/>
    </location>
</feature>
<dbReference type="NCBIfam" id="NF047832">
    <property type="entry name" value="caspase_w_EACC1"/>
    <property type="match status" value="1"/>
</dbReference>
<dbReference type="NCBIfam" id="TIGR02276">
    <property type="entry name" value="beta_rpt_yvtn"/>
    <property type="match status" value="2"/>
</dbReference>
<dbReference type="InterPro" id="IPR011048">
    <property type="entry name" value="Haem_d1_sf"/>
</dbReference>
<dbReference type="InterPro" id="IPR011964">
    <property type="entry name" value="YVTN_b-propeller_repeat"/>
</dbReference>
<evidence type="ECO:0000259" key="3">
    <source>
        <dbReference type="Pfam" id="PF00656"/>
    </source>
</evidence>
<dbReference type="InterPro" id="IPR029030">
    <property type="entry name" value="Caspase-like_dom_sf"/>
</dbReference>
<dbReference type="PROSITE" id="PS00018">
    <property type="entry name" value="EF_HAND_1"/>
    <property type="match status" value="1"/>
</dbReference>
<dbReference type="GO" id="GO:0004197">
    <property type="term" value="F:cysteine-type endopeptidase activity"/>
    <property type="evidence" value="ECO:0007669"/>
    <property type="project" value="InterPro"/>
</dbReference>
<dbReference type="OrthoDB" id="3395603at2"/>
<evidence type="ECO:0000313" key="5">
    <source>
        <dbReference type="Proteomes" id="UP000198282"/>
    </source>
</evidence>
<feature type="transmembrane region" description="Helical" evidence="2">
    <location>
        <begin position="456"/>
        <end position="478"/>
    </location>
</feature>
<dbReference type="GO" id="GO:0006508">
    <property type="term" value="P:proteolysis"/>
    <property type="evidence" value="ECO:0007669"/>
    <property type="project" value="InterPro"/>
</dbReference>
<feature type="region of interest" description="Disordered" evidence="1">
    <location>
        <begin position="312"/>
        <end position="361"/>
    </location>
</feature>
<gene>
    <name evidence="4" type="ORF">SAMN05216276_10108</name>
</gene>
<feature type="transmembrane region" description="Helical" evidence="2">
    <location>
        <begin position="530"/>
        <end position="549"/>
    </location>
</feature>
<dbReference type="InterPro" id="IPR051200">
    <property type="entry name" value="Host-pathogen_enzymatic-act"/>
</dbReference>
<keyword evidence="5" id="KW-1185">Reference proteome</keyword>
<dbReference type="InterPro" id="IPR011600">
    <property type="entry name" value="Pept_C14_caspase"/>
</dbReference>
<sequence>MGRRLALVIASYAYQDPGLRRLTSPAHDAESFAAVLRDPQIAGFEVTALINEPHHRVGEAIGDLYRDRRRDDLTLLYFTGHGLKDDNGRLFLAMANTRRDSLLFTSLSAEQIDHAMEGCASRQKVLILDCCYSGAFPSGHLAKGDPDVHSLERFRGRGRTVLTASDSTQYSFEGNRLHGEAAQSVFTRYLVEGLRNGQADLDGDGDITVDELYSYVHERVVEEMPQQRPKKQDDVEGRIVIAQNINWSLPTHLRNALGSPIASDRLGALEGLTRLHRIGNDVVRTAVRDEIERLVDDDSKLVSTAASVRLRSLTERPSDSPRVPEPQVAGPIPAPSVAADAVTSPDPEPFPSGADPVAPPERFPAVADAVTSTEHPVDVVEVTASTEHPGADADLMTSPADASLTVDSPGDVVTAGAEVGSASTESAGGKESRSAMVSAGRPGKAMRAVRAVGRHIQVVAGVLAVLAGVLLAVGEAAWHGSLAESAMIDDASFFSHPAGAGAIMAWYTAGMAMLAVVAAALTLLPRTRSLIGPGFLIGAGAASVWGLAFFAGDFKLDPDFGGRLWVEPVGYAILLLAAFCAGLALWRDPAVRFVLAMPRAPVRRSVFVLAFFGASLLLGQLAEVAAAKRMGENLQVWVAPFFVVAVLALFLPAGAVTSASRRLELSLLGGWIAGGTAIFATGFALVRGSELLELNEVVGFGCTLLLLLAAGLWLRVADPTARPSAQDTIAASQPASPSRSNGRVGFLVVLALMFAMVFAGSTIAFYDRVPVLLTSVAASPDGRRLYVIGDIIASGGTRMWTVDTATNLTVGQPIVLGNGYQAFYQMAVTPDGRRAYVTRHDTNTVRVVDLESNTAVGKPIPVGKRPADVAVAPDGKRVYVSNSESGTVSVIDTATNTTIGQSIPVGQAPKGLVVSPDGHRVYVADSGSNQVSVIDTATNTNVGKPIPVANRPGGLAISPDGLRLYVSTGGIWNFTGEGVTVIDTATGKTIGKPFDLSIDAASKRTHVTGWSGITVSPEGGWVYVTNGWSNAVLAIDTLKHRVSPRPIKVGAYALGIAANPNGHYVYAATAVGVSIIDAPAYESELTPIFE</sequence>
<dbReference type="InterPro" id="IPR015943">
    <property type="entry name" value="WD40/YVTN_repeat-like_dom_sf"/>
</dbReference>
<dbReference type="Pfam" id="PF10282">
    <property type="entry name" value="Lactonase"/>
    <property type="match status" value="1"/>
</dbReference>
<dbReference type="PANTHER" id="PTHR47197">
    <property type="entry name" value="PROTEIN NIRF"/>
    <property type="match status" value="1"/>
</dbReference>
<dbReference type="Proteomes" id="UP000198282">
    <property type="component" value="Unassembled WGS sequence"/>
</dbReference>
<dbReference type="Pfam" id="PF00656">
    <property type="entry name" value="Peptidase_C14"/>
    <property type="match status" value="1"/>
</dbReference>
<dbReference type="RefSeq" id="WP_089207438.1">
    <property type="nucleotide sequence ID" value="NZ_FZOD01000010.1"/>
</dbReference>
<evidence type="ECO:0000256" key="2">
    <source>
        <dbReference type="SAM" id="Phobius"/>
    </source>
</evidence>
<organism evidence="4 5">
    <name type="scientific">Streptosporangium subroseum</name>
    <dbReference type="NCBI Taxonomy" id="106412"/>
    <lineage>
        <taxon>Bacteria</taxon>
        <taxon>Bacillati</taxon>
        <taxon>Actinomycetota</taxon>
        <taxon>Actinomycetes</taxon>
        <taxon>Streptosporangiales</taxon>
        <taxon>Streptosporangiaceae</taxon>
        <taxon>Streptosporangium</taxon>
    </lineage>
</organism>
<feature type="transmembrane region" description="Helical" evidence="2">
    <location>
        <begin position="744"/>
        <end position="766"/>
    </location>
</feature>
<dbReference type="EMBL" id="FZOD01000010">
    <property type="protein sequence ID" value="SNS46716.1"/>
    <property type="molecule type" value="Genomic_DNA"/>
</dbReference>
<dbReference type="SUPFAM" id="SSF51004">
    <property type="entry name" value="C-terminal (heme d1) domain of cytochrome cd1-nitrite reductase"/>
    <property type="match status" value="1"/>
</dbReference>
<feature type="transmembrane region" description="Helical" evidence="2">
    <location>
        <begin position="498"/>
        <end position="523"/>
    </location>
</feature>
<feature type="transmembrane region" description="Helical" evidence="2">
    <location>
        <begin position="697"/>
        <end position="716"/>
    </location>
</feature>
<proteinExistence type="predicted"/>
<dbReference type="InterPro" id="IPR019405">
    <property type="entry name" value="Lactonase_7-beta_prop"/>
</dbReference>
<dbReference type="Gene3D" id="3.40.50.1460">
    <property type="match status" value="1"/>
</dbReference>
<dbReference type="PANTHER" id="PTHR47197:SF3">
    <property type="entry name" value="DIHYDRO-HEME D1 DEHYDROGENASE"/>
    <property type="match status" value="1"/>
</dbReference>
<feature type="region of interest" description="Disordered" evidence="1">
    <location>
        <begin position="419"/>
        <end position="439"/>
    </location>
</feature>
<feature type="domain" description="Peptidase C14 caspase" evidence="3">
    <location>
        <begin position="3"/>
        <end position="229"/>
    </location>
</feature>
<feature type="transmembrane region" description="Helical" evidence="2">
    <location>
        <begin position="569"/>
        <end position="586"/>
    </location>
</feature>
<evidence type="ECO:0000313" key="4">
    <source>
        <dbReference type="EMBL" id="SNS46716.1"/>
    </source>
</evidence>
<protein>
    <submittedName>
        <fullName evidence="4">40-residue YVTN family beta-propeller repeat-containing protein</fullName>
    </submittedName>
</protein>
<dbReference type="AlphaFoldDB" id="A0A239EPX1"/>
<dbReference type="SUPFAM" id="SSF52129">
    <property type="entry name" value="Caspase-like"/>
    <property type="match status" value="1"/>
</dbReference>
<reference evidence="4 5" key="1">
    <citation type="submission" date="2017-06" db="EMBL/GenBank/DDBJ databases">
        <authorList>
            <person name="Kim H.J."/>
            <person name="Triplett B.A."/>
        </authorList>
    </citation>
    <scope>NUCLEOTIDE SEQUENCE [LARGE SCALE GENOMIC DNA]</scope>
    <source>
        <strain evidence="4 5">CGMCC 4.2132</strain>
    </source>
</reference>
<feature type="transmembrane region" description="Helical" evidence="2">
    <location>
        <begin position="634"/>
        <end position="653"/>
    </location>
</feature>
<dbReference type="Gene3D" id="2.130.10.10">
    <property type="entry name" value="YVTN repeat-like/Quinoprotein amine dehydrogenase"/>
    <property type="match status" value="2"/>
</dbReference>
<feature type="transmembrane region" description="Helical" evidence="2">
    <location>
        <begin position="665"/>
        <end position="685"/>
    </location>
</feature>
<keyword evidence="2" id="KW-0472">Membrane</keyword>